<evidence type="ECO:0000256" key="1">
    <source>
        <dbReference type="SAM" id="SignalP"/>
    </source>
</evidence>
<feature type="signal peptide" evidence="1">
    <location>
        <begin position="1"/>
        <end position="25"/>
    </location>
</feature>
<dbReference type="AlphaFoldDB" id="A0A936YRV8"/>
<reference evidence="3" key="1">
    <citation type="submission" date="2021-01" db="EMBL/GenBank/DDBJ databases">
        <title>Rhizobium sp. strain KVB221 16S ribosomal RNA gene Genome sequencing and assembly.</title>
        <authorList>
            <person name="Kang M."/>
        </authorList>
    </citation>
    <scope>NUCLEOTIDE SEQUENCE</scope>
    <source>
        <strain evidence="3">KVB221</strain>
    </source>
</reference>
<gene>
    <name evidence="3" type="ORF">JJB09_13700</name>
</gene>
<organism evidence="3 4">
    <name type="scientific">Rhizobium setariae</name>
    <dbReference type="NCBI Taxonomy" id="2801340"/>
    <lineage>
        <taxon>Bacteria</taxon>
        <taxon>Pseudomonadati</taxon>
        <taxon>Pseudomonadota</taxon>
        <taxon>Alphaproteobacteria</taxon>
        <taxon>Hyphomicrobiales</taxon>
        <taxon>Rhizobiaceae</taxon>
        <taxon>Rhizobium/Agrobacterium group</taxon>
        <taxon>Rhizobium</taxon>
    </lineage>
</organism>
<protein>
    <submittedName>
        <fullName evidence="3">DUF4189 domain-containing protein</fullName>
    </submittedName>
</protein>
<sequence length="75" mass="7951">MRMRFFLGCVAALVIGSAPSGPAFAWGCTAVASDGAYGYSNDWPSEQDAELTALKQCDKYTTSDDCQTESCDPNG</sequence>
<evidence type="ECO:0000313" key="4">
    <source>
        <dbReference type="Proteomes" id="UP000633219"/>
    </source>
</evidence>
<keyword evidence="4" id="KW-1185">Reference proteome</keyword>
<accession>A0A936YRV8</accession>
<dbReference type="Pfam" id="PF13827">
    <property type="entry name" value="DUF4189"/>
    <property type="match status" value="1"/>
</dbReference>
<dbReference type="RefSeq" id="WP_201658977.1">
    <property type="nucleotide sequence ID" value="NZ_JAEQNC010000007.1"/>
</dbReference>
<dbReference type="InterPro" id="IPR025240">
    <property type="entry name" value="DUF4189"/>
</dbReference>
<proteinExistence type="predicted"/>
<dbReference type="Proteomes" id="UP000633219">
    <property type="component" value="Unassembled WGS sequence"/>
</dbReference>
<keyword evidence="1" id="KW-0732">Signal</keyword>
<dbReference type="EMBL" id="JAEQNC010000007">
    <property type="protein sequence ID" value="MBL0373084.1"/>
    <property type="molecule type" value="Genomic_DNA"/>
</dbReference>
<evidence type="ECO:0000259" key="2">
    <source>
        <dbReference type="Pfam" id="PF13827"/>
    </source>
</evidence>
<comment type="caution">
    <text evidence="3">The sequence shown here is derived from an EMBL/GenBank/DDBJ whole genome shotgun (WGS) entry which is preliminary data.</text>
</comment>
<evidence type="ECO:0000313" key="3">
    <source>
        <dbReference type="EMBL" id="MBL0373084.1"/>
    </source>
</evidence>
<feature type="domain" description="DUF4189" evidence="2">
    <location>
        <begin position="26"/>
        <end position="70"/>
    </location>
</feature>
<name>A0A936YRV8_9HYPH</name>
<feature type="chain" id="PRO_5037254914" evidence="1">
    <location>
        <begin position="26"/>
        <end position="75"/>
    </location>
</feature>